<dbReference type="EMBL" id="JARKIE010000110">
    <property type="protein sequence ID" value="KAJ7683196.1"/>
    <property type="molecule type" value="Genomic_DNA"/>
</dbReference>
<feature type="compositionally biased region" description="Basic residues" evidence="1">
    <location>
        <begin position="196"/>
        <end position="210"/>
    </location>
</feature>
<sequence>MRRMRQGEDKENEVVPAKAEDGLTRILDGIRRSAVSDKPPVAELPVPRDVEMADAVPLAVAPAVAPIVTLYELQPNAKVFPLSMTAFVATGNEHISPLAVSSVAESRTPSLRLANGIKREASPLTVNDMTSPAVLAPKSSPSDVPAPPSLPRPTLHSPPQSVLHSPKAQRAGVHRVSKCMGPQMIPASVSEPQQRSNRRGGPWKKYRPRG</sequence>
<dbReference type="Proteomes" id="UP001221757">
    <property type="component" value="Unassembled WGS sequence"/>
</dbReference>
<proteinExistence type="predicted"/>
<comment type="caution">
    <text evidence="2">The sequence shown here is derived from an EMBL/GenBank/DDBJ whole genome shotgun (WGS) entry which is preliminary data.</text>
</comment>
<evidence type="ECO:0000313" key="3">
    <source>
        <dbReference type="Proteomes" id="UP001221757"/>
    </source>
</evidence>
<accession>A0AAD7GA76</accession>
<evidence type="ECO:0000256" key="1">
    <source>
        <dbReference type="SAM" id="MobiDB-lite"/>
    </source>
</evidence>
<protein>
    <submittedName>
        <fullName evidence="2">Uncharacterized protein</fullName>
    </submittedName>
</protein>
<gene>
    <name evidence="2" type="ORF">B0H17DRAFT_1205260</name>
</gene>
<organism evidence="2 3">
    <name type="scientific">Mycena rosella</name>
    <name type="common">Pink bonnet</name>
    <name type="synonym">Agaricus rosellus</name>
    <dbReference type="NCBI Taxonomy" id="1033263"/>
    <lineage>
        <taxon>Eukaryota</taxon>
        <taxon>Fungi</taxon>
        <taxon>Dikarya</taxon>
        <taxon>Basidiomycota</taxon>
        <taxon>Agaricomycotina</taxon>
        <taxon>Agaricomycetes</taxon>
        <taxon>Agaricomycetidae</taxon>
        <taxon>Agaricales</taxon>
        <taxon>Marasmiineae</taxon>
        <taxon>Mycenaceae</taxon>
        <taxon>Mycena</taxon>
    </lineage>
</organism>
<keyword evidence="3" id="KW-1185">Reference proteome</keyword>
<dbReference type="AlphaFoldDB" id="A0AAD7GA76"/>
<name>A0AAD7GA76_MYCRO</name>
<feature type="region of interest" description="Disordered" evidence="1">
    <location>
        <begin position="122"/>
        <end position="210"/>
    </location>
</feature>
<reference evidence="2" key="1">
    <citation type="submission" date="2023-03" db="EMBL/GenBank/DDBJ databases">
        <title>Massive genome expansion in bonnet fungi (Mycena s.s.) driven by repeated elements and novel gene families across ecological guilds.</title>
        <authorList>
            <consortium name="Lawrence Berkeley National Laboratory"/>
            <person name="Harder C.B."/>
            <person name="Miyauchi S."/>
            <person name="Viragh M."/>
            <person name="Kuo A."/>
            <person name="Thoen E."/>
            <person name="Andreopoulos B."/>
            <person name="Lu D."/>
            <person name="Skrede I."/>
            <person name="Drula E."/>
            <person name="Henrissat B."/>
            <person name="Morin E."/>
            <person name="Kohler A."/>
            <person name="Barry K."/>
            <person name="LaButti K."/>
            <person name="Morin E."/>
            <person name="Salamov A."/>
            <person name="Lipzen A."/>
            <person name="Mereny Z."/>
            <person name="Hegedus B."/>
            <person name="Baldrian P."/>
            <person name="Stursova M."/>
            <person name="Weitz H."/>
            <person name="Taylor A."/>
            <person name="Grigoriev I.V."/>
            <person name="Nagy L.G."/>
            <person name="Martin F."/>
            <person name="Kauserud H."/>
        </authorList>
    </citation>
    <scope>NUCLEOTIDE SEQUENCE</scope>
    <source>
        <strain evidence="2">CBHHK067</strain>
    </source>
</reference>
<evidence type="ECO:0000313" key="2">
    <source>
        <dbReference type="EMBL" id="KAJ7683196.1"/>
    </source>
</evidence>